<dbReference type="Proteomes" id="UP000694580">
    <property type="component" value="Unplaced"/>
</dbReference>
<dbReference type="InterPro" id="IPR034732">
    <property type="entry name" value="EPHD"/>
</dbReference>
<evidence type="ECO:0000256" key="2">
    <source>
        <dbReference type="ARBA" id="ARBA00022723"/>
    </source>
</evidence>
<dbReference type="SUPFAM" id="SSF57903">
    <property type="entry name" value="FYVE/PHD zinc finger"/>
    <property type="match status" value="3"/>
</dbReference>
<dbReference type="PROSITE" id="PS50089">
    <property type="entry name" value="ZF_RING_2"/>
    <property type="match status" value="1"/>
</dbReference>
<dbReference type="Pfam" id="PF00628">
    <property type="entry name" value="PHD"/>
    <property type="match status" value="2"/>
</dbReference>
<feature type="compositionally biased region" description="Acidic residues" evidence="10">
    <location>
        <begin position="67"/>
        <end position="79"/>
    </location>
</feature>
<dbReference type="GO" id="GO:0044666">
    <property type="term" value="C:MLL3/4 complex"/>
    <property type="evidence" value="ECO:0007669"/>
    <property type="project" value="TreeGrafter"/>
</dbReference>
<evidence type="ECO:0000259" key="11">
    <source>
        <dbReference type="PROSITE" id="PS50016"/>
    </source>
</evidence>
<dbReference type="PANTHER" id="PTHR45888">
    <property type="entry name" value="HL01030P-RELATED"/>
    <property type="match status" value="1"/>
</dbReference>
<dbReference type="GO" id="GO:0042800">
    <property type="term" value="F:histone H3K4 methyltransferase activity"/>
    <property type="evidence" value="ECO:0007669"/>
    <property type="project" value="TreeGrafter"/>
</dbReference>
<dbReference type="FunFam" id="3.30.40.10:FF:000095">
    <property type="entry name" value="Histone-lysine N-methyltransferase 2C"/>
    <property type="match status" value="1"/>
</dbReference>
<sequence>MSSEDKSLDPSDQGPSPLSSAGSPTPSDRRLRSRPRKDAPAAAAVVTPTPTPRPRRKSRSRGRAQADDEDSMDGTDPADPEVPHETGTSELDVEEDLVQPMLCCPGDVQLLSPLFQRSVSEDSAGSSASASENAKTSEKLCAFCYCGEKSLLGQGELKVFGPTPGYVPLHIRNRRGSSEKDDDYHDEDDDFDNEHARSPGQRGRGLKKVSSPDSGLHSSSAPGSTDPFGEEPSRKLWDELGQVGLPDGINVQSLFDPTGQCCAHLRCAAWSDGVCRTEGQVLLYVDKAIDSGSTECCAYCKRLGASIKCCEDGCGRSYHYPCAAAAAGAVQDAKRYTLLCPDHASQALVRSDGEVKCVVCDGPGDLQDLLFCTTCGQHYHGACLDVTATPLKRAGWQCPECKVCLACRNPGDDNQMLVCDMCDKGYHTYCLQPVMDTIPSGGWRCKNCRLCAQCGTRTGGQWSSSGVLCDGCQQQQEPTSSCPLCGRSLAPGTPEDVLTCGGCKRRVHLECERQEKGSDWAAPPEFTCSGCRRTEKSSAQLPLPELPLDSVNPDLFMAVEEEQEQEEDVSLPQDTDGGQREEEPKESPSATAEPVQEIQVTLTLTEGPDDSPSQTTAPALDPAEEPETVAAMETEPEDAPTEQSMSPPTKETTEPPATPEQEPMEVYPSGPDTSDVLESSAEAQEMVGDEEQEKVEVKEEKTAGEDEQQEVMRILPEHDSTPPPVLDGSPAPEMDTTPASDPNSGFSSPLKHSPSLALSPFSTEASPTGATFFPVTPKIGMGKPAISKRKFSPGRPRVKQVRARPSGGSGTSWVYPARSRRWLRLSPRLFPPLLMNRRRSGGWGQQNLGSPPPLIRS</sequence>
<feature type="compositionally biased region" description="Basic residues" evidence="10">
    <location>
        <begin position="786"/>
        <end position="802"/>
    </location>
</feature>
<keyword evidence="7" id="KW-0804">Transcription</keyword>
<feature type="region of interest" description="Disordered" evidence="10">
    <location>
        <begin position="162"/>
        <end position="233"/>
    </location>
</feature>
<evidence type="ECO:0000256" key="7">
    <source>
        <dbReference type="ARBA" id="ARBA00023163"/>
    </source>
</evidence>
<reference evidence="14" key="1">
    <citation type="submission" date="2025-08" db="UniProtKB">
        <authorList>
            <consortium name="Ensembl"/>
        </authorList>
    </citation>
    <scope>IDENTIFICATION</scope>
</reference>
<feature type="domain" description="RING-type" evidence="12">
    <location>
        <begin position="357"/>
        <end position="402"/>
    </location>
</feature>
<comment type="subcellular location">
    <subcellularLocation>
        <location evidence="1">Nucleus</location>
    </subcellularLocation>
</comment>
<organism evidence="14 15">
    <name type="scientific">Denticeps clupeoides</name>
    <name type="common">denticle herring</name>
    <dbReference type="NCBI Taxonomy" id="299321"/>
    <lineage>
        <taxon>Eukaryota</taxon>
        <taxon>Metazoa</taxon>
        <taxon>Chordata</taxon>
        <taxon>Craniata</taxon>
        <taxon>Vertebrata</taxon>
        <taxon>Euteleostomi</taxon>
        <taxon>Actinopterygii</taxon>
        <taxon>Neopterygii</taxon>
        <taxon>Teleostei</taxon>
        <taxon>Clupei</taxon>
        <taxon>Clupeiformes</taxon>
        <taxon>Denticipitoidei</taxon>
        <taxon>Denticipitidae</taxon>
        <taxon>Denticeps</taxon>
    </lineage>
</organism>
<dbReference type="PROSITE" id="PS50016">
    <property type="entry name" value="ZF_PHD_2"/>
    <property type="match status" value="3"/>
</dbReference>
<dbReference type="InterPro" id="IPR001841">
    <property type="entry name" value="Znf_RING"/>
</dbReference>
<dbReference type="SMART" id="SM00249">
    <property type="entry name" value="PHD"/>
    <property type="match status" value="4"/>
</dbReference>
<reference evidence="14" key="2">
    <citation type="submission" date="2025-09" db="UniProtKB">
        <authorList>
            <consortium name="Ensembl"/>
        </authorList>
    </citation>
    <scope>IDENTIFICATION</scope>
</reference>
<evidence type="ECO:0000256" key="4">
    <source>
        <dbReference type="ARBA" id="ARBA00022771"/>
    </source>
</evidence>
<dbReference type="CDD" id="cd15509">
    <property type="entry name" value="PHD1_KMT2C_like"/>
    <property type="match status" value="1"/>
</dbReference>
<evidence type="ECO:0000259" key="13">
    <source>
        <dbReference type="PROSITE" id="PS51805"/>
    </source>
</evidence>
<evidence type="ECO:0000256" key="5">
    <source>
        <dbReference type="ARBA" id="ARBA00022833"/>
    </source>
</evidence>
<dbReference type="InterPro" id="IPR011011">
    <property type="entry name" value="Znf_FYVE_PHD"/>
</dbReference>
<feature type="domain" description="PHD-type" evidence="11">
    <location>
        <begin position="479"/>
        <end position="534"/>
    </location>
</feature>
<dbReference type="InterPro" id="IPR047004">
    <property type="entry name" value="KMT2C_PHD2"/>
</dbReference>
<feature type="compositionally biased region" description="Polar residues" evidence="10">
    <location>
        <begin position="211"/>
        <end position="223"/>
    </location>
</feature>
<feature type="compositionally biased region" description="Polar residues" evidence="10">
    <location>
        <begin position="737"/>
        <end position="747"/>
    </location>
</feature>
<dbReference type="InterPro" id="IPR019787">
    <property type="entry name" value="Znf_PHD-finger"/>
</dbReference>
<keyword evidence="4 9" id="KW-0863">Zinc-finger</keyword>
<dbReference type="InterPro" id="IPR001965">
    <property type="entry name" value="Znf_PHD"/>
</dbReference>
<proteinExistence type="predicted"/>
<evidence type="ECO:0000256" key="9">
    <source>
        <dbReference type="PROSITE-ProRule" id="PRU00175"/>
    </source>
</evidence>
<feature type="compositionally biased region" description="Basic and acidic residues" evidence="10">
    <location>
        <begin position="577"/>
        <end position="586"/>
    </location>
</feature>
<dbReference type="GO" id="GO:0045944">
    <property type="term" value="P:positive regulation of transcription by RNA polymerase II"/>
    <property type="evidence" value="ECO:0007669"/>
    <property type="project" value="TreeGrafter"/>
</dbReference>
<name>A0AAY4BYI5_9TELE</name>
<dbReference type="CDD" id="cd15594">
    <property type="entry name" value="PHD2_KMT2C"/>
    <property type="match status" value="1"/>
</dbReference>
<feature type="compositionally biased region" description="Basic residues" evidence="10">
    <location>
        <begin position="53"/>
        <end position="62"/>
    </location>
</feature>
<dbReference type="SMART" id="SM00184">
    <property type="entry name" value="RING"/>
    <property type="match status" value="2"/>
</dbReference>
<evidence type="ECO:0000259" key="12">
    <source>
        <dbReference type="PROSITE" id="PS50089"/>
    </source>
</evidence>
<dbReference type="InterPro" id="IPR013083">
    <property type="entry name" value="Znf_RING/FYVE/PHD"/>
</dbReference>
<evidence type="ECO:0000256" key="6">
    <source>
        <dbReference type="ARBA" id="ARBA00023015"/>
    </source>
</evidence>
<keyword evidence="3" id="KW-0677">Repeat</keyword>
<dbReference type="FunFam" id="3.30.40.10:FF:000080">
    <property type="entry name" value="Histone-lysine N-methyltransferase 2C"/>
    <property type="match status" value="1"/>
</dbReference>
<keyword evidence="2" id="KW-0479">Metal-binding</keyword>
<feature type="compositionally biased region" description="Basic and acidic residues" evidence="10">
    <location>
        <begin position="694"/>
        <end position="704"/>
    </location>
</feature>
<evidence type="ECO:0000256" key="1">
    <source>
        <dbReference type="ARBA" id="ARBA00004123"/>
    </source>
</evidence>
<evidence type="ECO:0000313" key="15">
    <source>
        <dbReference type="Proteomes" id="UP000694580"/>
    </source>
</evidence>
<keyword evidence="5" id="KW-0862">Zinc</keyword>
<dbReference type="GO" id="GO:0003713">
    <property type="term" value="F:transcription coactivator activity"/>
    <property type="evidence" value="ECO:0007669"/>
    <property type="project" value="TreeGrafter"/>
</dbReference>
<evidence type="ECO:0000313" key="14">
    <source>
        <dbReference type="Ensembl" id="ENSDCDP00010025281.1"/>
    </source>
</evidence>
<dbReference type="AlphaFoldDB" id="A0AAY4BYI5"/>
<dbReference type="GeneTree" id="ENSGT00940000166821"/>
<feature type="region of interest" description="Disordered" evidence="10">
    <location>
        <begin position="836"/>
        <end position="857"/>
    </location>
</feature>
<dbReference type="PROSITE" id="PS51805">
    <property type="entry name" value="EPHD"/>
    <property type="match status" value="1"/>
</dbReference>
<evidence type="ECO:0000256" key="3">
    <source>
        <dbReference type="ARBA" id="ARBA00022737"/>
    </source>
</evidence>
<dbReference type="GO" id="GO:0008270">
    <property type="term" value="F:zinc ion binding"/>
    <property type="evidence" value="ECO:0007669"/>
    <property type="project" value="UniProtKB-KW"/>
</dbReference>
<feature type="domain" description="PHD-type" evidence="11">
    <location>
        <begin position="401"/>
        <end position="451"/>
    </location>
</feature>
<dbReference type="PANTHER" id="PTHR45888:SF1">
    <property type="entry name" value="HISTONE-LYSINE N-METHYLTRANSFERASE 2C"/>
    <property type="match status" value="1"/>
</dbReference>
<feature type="compositionally biased region" description="Acidic residues" evidence="10">
    <location>
        <begin position="560"/>
        <end position="569"/>
    </location>
</feature>
<feature type="region of interest" description="Disordered" evidence="10">
    <location>
        <begin position="560"/>
        <end position="813"/>
    </location>
</feature>
<dbReference type="Pfam" id="PF13771">
    <property type="entry name" value="zf-HC5HC2H"/>
    <property type="match status" value="1"/>
</dbReference>
<dbReference type="Ensembl" id="ENSDCDT00010031328.1">
    <property type="protein sequence ID" value="ENSDCDP00010025281.1"/>
    <property type="gene ID" value="ENSDCDG00010016072.1"/>
</dbReference>
<evidence type="ECO:0000256" key="8">
    <source>
        <dbReference type="ARBA" id="ARBA00023242"/>
    </source>
</evidence>
<feature type="domain" description="PHD-type" evidence="13">
    <location>
        <begin position="236"/>
        <end position="344"/>
    </location>
</feature>
<accession>A0AAY4BYI5</accession>
<feature type="domain" description="PHD-type" evidence="11">
    <location>
        <begin position="354"/>
        <end position="404"/>
    </location>
</feature>
<protein>
    <submittedName>
        <fullName evidence="14">Uncharacterized protein</fullName>
    </submittedName>
</protein>
<feature type="compositionally biased region" description="Polar residues" evidence="10">
    <location>
        <begin position="13"/>
        <end position="26"/>
    </location>
</feature>
<dbReference type="Gene3D" id="3.30.40.10">
    <property type="entry name" value="Zinc/RING finger domain, C3HC4 (zinc finger)"/>
    <property type="match status" value="2"/>
</dbReference>
<keyword evidence="6" id="KW-0805">Transcription regulation</keyword>
<evidence type="ECO:0000256" key="10">
    <source>
        <dbReference type="SAM" id="MobiDB-lite"/>
    </source>
</evidence>
<feature type="region of interest" description="Disordered" evidence="10">
    <location>
        <begin position="1"/>
        <end position="98"/>
    </location>
</feature>
<keyword evidence="15" id="KW-1185">Reference proteome</keyword>
<keyword evidence="8" id="KW-0539">Nucleus</keyword>
<feature type="compositionally biased region" description="Polar residues" evidence="10">
    <location>
        <begin position="760"/>
        <end position="769"/>
    </location>
</feature>